<feature type="non-terminal residue" evidence="1">
    <location>
        <position position="37"/>
    </location>
</feature>
<evidence type="ECO:0000313" key="2">
    <source>
        <dbReference type="Proteomes" id="UP000243006"/>
    </source>
</evidence>
<dbReference type="EMBL" id="LVZM01016986">
    <property type="protein sequence ID" value="OUC42713.1"/>
    <property type="molecule type" value="Genomic_DNA"/>
</dbReference>
<evidence type="ECO:0000313" key="1">
    <source>
        <dbReference type="EMBL" id="OUC42713.1"/>
    </source>
</evidence>
<proteinExistence type="predicted"/>
<gene>
    <name evidence="1" type="ORF">D917_10273</name>
</gene>
<protein>
    <submittedName>
        <fullName evidence="1">Uncharacterized protein</fullName>
    </submittedName>
</protein>
<comment type="caution">
    <text evidence="1">The sequence shown here is derived from an EMBL/GenBank/DDBJ whole genome shotgun (WGS) entry which is preliminary data.</text>
</comment>
<accession>A0A1Y3EC57</accession>
<dbReference type="AlphaFoldDB" id="A0A1Y3EC57"/>
<sequence>MASAGEAVECIQRLHLSEFMGKVISVDEAVNEKVMPV</sequence>
<reference evidence="1 2" key="1">
    <citation type="submission" date="2015-04" db="EMBL/GenBank/DDBJ databases">
        <title>Draft genome of the roundworm Trichinella nativa.</title>
        <authorList>
            <person name="Mitreva M."/>
        </authorList>
    </citation>
    <scope>NUCLEOTIDE SEQUENCE [LARGE SCALE GENOMIC DNA]</scope>
    <source>
        <strain evidence="1 2">ISS45</strain>
    </source>
</reference>
<dbReference type="Proteomes" id="UP000243006">
    <property type="component" value="Unassembled WGS sequence"/>
</dbReference>
<organism evidence="1 2">
    <name type="scientific">Trichinella nativa</name>
    <dbReference type="NCBI Taxonomy" id="6335"/>
    <lineage>
        <taxon>Eukaryota</taxon>
        <taxon>Metazoa</taxon>
        <taxon>Ecdysozoa</taxon>
        <taxon>Nematoda</taxon>
        <taxon>Enoplea</taxon>
        <taxon>Dorylaimia</taxon>
        <taxon>Trichinellida</taxon>
        <taxon>Trichinellidae</taxon>
        <taxon>Trichinella</taxon>
    </lineage>
</organism>
<name>A0A1Y3EC57_9BILA</name>